<dbReference type="Proteomes" id="UP000192042">
    <property type="component" value="Chromosome I"/>
</dbReference>
<dbReference type="EMBL" id="LT828648">
    <property type="protein sequence ID" value="SLM47740.1"/>
    <property type="molecule type" value="Genomic_DNA"/>
</dbReference>
<dbReference type="OrthoDB" id="9779833at2"/>
<organism evidence="2 3">
    <name type="scientific">Nitrospira japonica</name>
    <dbReference type="NCBI Taxonomy" id="1325564"/>
    <lineage>
        <taxon>Bacteria</taxon>
        <taxon>Pseudomonadati</taxon>
        <taxon>Nitrospirota</taxon>
        <taxon>Nitrospiria</taxon>
        <taxon>Nitrospirales</taxon>
        <taxon>Nitrospiraceae</taxon>
        <taxon>Nitrospira</taxon>
    </lineage>
</organism>
<proteinExistence type="predicted"/>
<feature type="chain" id="PRO_5010717156" evidence="1">
    <location>
        <begin position="31"/>
        <end position="210"/>
    </location>
</feature>
<feature type="signal peptide" evidence="1">
    <location>
        <begin position="1"/>
        <end position="30"/>
    </location>
</feature>
<evidence type="ECO:0000256" key="1">
    <source>
        <dbReference type="SAM" id="SignalP"/>
    </source>
</evidence>
<protein>
    <submittedName>
        <fullName evidence="2">Uncharacterized protein</fullName>
    </submittedName>
</protein>
<accession>A0A1W1I409</accession>
<dbReference type="RefSeq" id="WP_080886226.1">
    <property type="nucleotide sequence ID" value="NZ_LT828648.1"/>
</dbReference>
<name>A0A1W1I409_9BACT</name>
<keyword evidence="1" id="KW-0732">Signal</keyword>
<dbReference type="STRING" id="1325564.NSJP_1568"/>
<keyword evidence="3" id="KW-1185">Reference proteome</keyword>
<evidence type="ECO:0000313" key="3">
    <source>
        <dbReference type="Proteomes" id="UP000192042"/>
    </source>
</evidence>
<evidence type="ECO:0000313" key="2">
    <source>
        <dbReference type="EMBL" id="SLM47740.1"/>
    </source>
</evidence>
<reference evidence="2 3" key="1">
    <citation type="submission" date="2017-03" db="EMBL/GenBank/DDBJ databases">
        <authorList>
            <person name="Afonso C.L."/>
            <person name="Miller P.J."/>
            <person name="Scott M.A."/>
            <person name="Spackman E."/>
            <person name="Goraichik I."/>
            <person name="Dimitrov K.M."/>
            <person name="Suarez D.L."/>
            <person name="Swayne D.E."/>
        </authorList>
    </citation>
    <scope>NUCLEOTIDE SEQUENCE [LARGE SCALE GENOMIC DNA]</scope>
    <source>
        <strain evidence="2">Genome sequencing of Nitrospira japonica strain NJ11</strain>
    </source>
</reference>
<dbReference type="AlphaFoldDB" id="A0A1W1I409"/>
<sequence>MLAQRLRCTRPAAPVVIFLAVTAAFTSAQATPAIDDSIFPRFSRHVIRYVQRDKVAFAQASTCLSWFYKGTKTPPPVVQGIHWQPSAFSKPEKDCPAIYPKGMDAARDDFAKTQAQLSIGLTVYELALVADRNDDYTYNATELRDLFASLSLTLDPSDPTQGPVATLTERFDRWYQVRSLDEVMTGMSLLYDQGYRVTAGDRADLDRIMK</sequence>
<dbReference type="KEGG" id="nja:NSJP_1568"/>
<gene>
    <name evidence="2" type="ORF">NSJP_1568</name>
</gene>